<evidence type="ECO:0000256" key="1">
    <source>
        <dbReference type="SAM" id="MobiDB-lite"/>
    </source>
</evidence>
<keyword evidence="2" id="KW-0472">Membrane</keyword>
<feature type="non-terminal residue" evidence="3">
    <location>
        <position position="1"/>
    </location>
</feature>
<feature type="compositionally biased region" description="Low complexity" evidence="1">
    <location>
        <begin position="1"/>
        <end position="35"/>
    </location>
</feature>
<protein>
    <submittedName>
        <fullName evidence="3">Uncharacterized protein</fullName>
    </submittedName>
</protein>
<dbReference type="Proteomes" id="UP000183410">
    <property type="component" value="Unassembled WGS sequence"/>
</dbReference>
<dbReference type="EMBL" id="FONN01000007">
    <property type="protein sequence ID" value="SFE82158.1"/>
    <property type="molecule type" value="Genomic_DNA"/>
</dbReference>
<proteinExistence type="predicted"/>
<gene>
    <name evidence="3" type="ORF">SAMN04487969_107126</name>
</gene>
<reference evidence="4" key="1">
    <citation type="submission" date="2016-10" db="EMBL/GenBank/DDBJ databases">
        <authorList>
            <person name="Varghese N."/>
            <person name="Submissions S."/>
        </authorList>
    </citation>
    <scope>NUCLEOTIDE SEQUENCE [LARGE SCALE GENOMIC DNA]</scope>
    <source>
        <strain evidence="4">CGMCC 1.10223</strain>
    </source>
</reference>
<keyword evidence="2" id="KW-1133">Transmembrane helix</keyword>
<evidence type="ECO:0000256" key="2">
    <source>
        <dbReference type="SAM" id="Phobius"/>
    </source>
</evidence>
<sequence>GTDNGNSGTDNGNSGTDNGNNETDNSNSGTDNGNNELDDAPMTGDNSVPPIFYMALALMSLMTIGFCLLGNKKKKYIQ</sequence>
<evidence type="ECO:0000313" key="4">
    <source>
        <dbReference type="Proteomes" id="UP000183410"/>
    </source>
</evidence>
<feature type="region of interest" description="Disordered" evidence="1">
    <location>
        <begin position="1"/>
        <end position="46"/>
    </location>
</feature>
<dbReference type="AlphaFoldDB" id="A0A1I2DNY2"/>
<accession>A0A1I2DNY2</accession>
<name>A0A1I2DNY2_9BACL</name>
<feature type="transmembrane region" description="Helical" evidence="2">
    <location>
        <begin position="51"/>
        <end position="69"/>
    </location>
</feature>
<dbReference type="RefSeq" id="WP_177217984.1">
    <property type="nucleotide sequence ID" value="NZ_FONN01000007.1"/>
</dbReference>
<keyword evidence="2" id="KW-0812">Transmembrane</keyword>
<keyword evidence="4" id="KW-1185">Reference proteome</keyword>
<evidence type="ECO:0000313" key="3">
    <source>
        <dbReference type="EMBL" id="SFE82158.1"/>
    </source>
</evidence>
<organism evidence="3 4">
    <name type="scientific">Paenibacillus algorifonticola</name>
    <dbReference type="NCBI Taxonomy" id="684063"/>
    <lineage>
        <taxon>Bacteria</taxon>
        <taxon>Bacillati</taxon>
        <taxon>Bacillota</taxon>
        <taxon>Bacilli</taxon>
        <taxon>Bacillales</taxon>
        <taxon>Paenibacillaceae</taxon>
        <taxon>Paenibacillus</taxon>
    </lineage>
</organism>